<comment type="caution">
    <text evidence="1">The sequence shown here is derived from an EMBL/GenBank/DDBJ whole genome shotgun (WGS) entry which is preliminary data.</text>
</comment>
<accession>A0A6G1DPU6</accession>
<protein>
    <submittedName>
        <fullName evidence="1">Uncharacterized protein</fullName>
    </submittedName>
</protein>
<sequence length="81" mass="8960">MRLVRLSNWARHLLIYTAAASSMWPHTYSLFAVSAPPAAASSRLPATKLHLCRYLNVQSSGVIQYAVGKEKQTMEISLSVI</sequence>
<name>A0A6G1DPU6_9ORYZ</name>
<evidence type="ECO:0000313" key="2">
    <source>
        <dbReference type="Proteomes" id="UP000479710"/>
    </source>
</evidence>
<evidence type="ECO:0000313" key="1">
    <source>
        <dbReference type="EMBL" id="KAF0914537.1"/>
    </source>
</evidence>
<reference evidence="1 2" key="1">
    <citation type="submission" date="2019-11" db="EMBL/GenBank/DDBJ databases">
        <title>Whole genome sequence of Oryza granulata.</title>
        <authorList>
            <person name="Li W."/>
        </authorList>
    </citation>
    <scope>NUCLEOTIDE SEQUENCE [LARGE SCALE GENOMIC DNA]</scope>
    <source>
        <strain evidence="2">cv. Menghai</strain>
        <tissue evidence="1">Leaf</tissue>
    </source>
</reference>
<organism evidence="1 2">
    <name type="scientific">Oryza meyeriana var. granulata</name>
    <dbReference type="NCBI Taxonomy" id="110450"/>
    <lineage>
        <taxon>Eukaryota</taxon>
        <taxon>Viridiplantae</taxon>
        <taxon>Streptophyta</taxon>
        <taxon>Embryophyta</taxon>
        <taxon>Tracheophyta</taxon>
        <taxon>Spermatophyta</taxon>
        <taxon>Magnoliopsida</taxon>
        <taxon>Liliopsida</taxon>
        <taxon>Poales</taxon>
        <taxon>Poaceae</taxon>
        <taxon>BOP clade</taxon>
        <taxon>Oryzoideae</taxon>
        <taxon>Oryzeae</taxon>
        <taxon>Oryzinae</taxon>
        <taxon>Oryza</taxon>
        <taxon>Oryza meyeriana</taxon>
    </lineage>
</organism>
<dbReference type="AlphaFoldDB" id="A0A6G1DPU6"/>
<dbReference type="Proteomes" id="UP000479710">
    <property type="component" value="Unassembled WGS sequence"/>
</dbReference>
<gene>
    <name evidence="1" type="ORF">E2562_029473</name>
</gene>
<dbReference type="EMBL" id="SPHZ02000006">
    <property type="protein sequence ID" value="KAF0914537.1"/>
    <property type="molecule type" value="Genomic_DNA"/>
</dbReference>
<keyword evidence="2" id="KW-1185">Reference proteome</keyword>
<proteinExistence type="predicted"/>